<accession>A0A5B7F6H2</accession>
<gene>
    <name evidence="2" type="ORF">E2C01_036831</name>
</gene>
<organism evidence="2 3">
    <name type="scientific">Portunus trituberculatus</name>
    <name type="common">Swimming crab</name>
    <name type="synonym">Neptunus trituberculatus</name>
    <dbReference type="NCBI Taxonomy" id="210409"/>
    <lineage>
        <taxon>Eukaryota</taxon>
        <taxon>Metazoa</taxon>
        <taxon>Ecdysozoa</taxon>
        <taxon>Arthropoda</taxon>
        <taxon>Crustacea</taxon>
        <taxon>Multicrustacea</taxon>
        <taxon>Malacostraca</taxon>
        <taxon>Eumalacostraca</taxon>
        <taxon>Eucarida</taxon>
        <taxon>Decapoda</taxon>
        <taxon>Pleocyemata</taxon>
        <taxon>Brachyura</taxon>
        <taxon>Eubrachyura</taxon>
        <taxon>Portunoidea</taxon>
        <taxon>Portunidae</taxon>
        <taxon>Portuninae</taxon>
        <taxon>Portunus</taxon>
    </lineage>
</organism>
<evidence type="ECO:0000256" key="1">
    <source>
        <dbReference type="SAM" id="MobiDB-lite"/>
    </source>
</evidence>
<name>A0A5B7F6H2_PORTR</name>
<sequence length="78" mass="8520">MVVTESAKHPRVEVPARQHALRGTPTWQLLEWRGGCRRSIPEALPSSPALPSRQRVRFPGDGGCAGHIVGDDTPRLVT</sequence>
<keyword evidence="3" id="KW-1185">Reference proteome</keyword>
<reference evidence="2 3" key="1">
    <citation type="submission" date="2019-05" db="EMBL/GenBank/DDBJ databases">
        <title>Another draft genome of Portunus trituberculatus and its Hox gene families provides insights of decapod evolution.</title>
        <authorList>
            <person name="Jeong J.-H."/>
            <person name="Song I."/>
            <person name="Kim S."/>
            <person name="Choi T."/>
            <person name="Kim D."/>
            <person name="Ryu S."/>
            <person name="Kim W."/>
        </authorList>
    </citation>
    <scope>NUCLEOTIDE SEQUENCE [LARGE SCALE GENOMIC DNA]</scope>
    <source>
        <tissue evidence="2">Muscle</tissue>
    </source>
</reference>
<feature type="compositionally biased region" description="Basic and acidic residues" evidence="1">
    <location>
        <begin position="69"/>
        <end position="78"/>
    </location>
</feature>
<dbReference type="Proteomes" id="UP000324222">
    <property type="component" value="Unassembled WGS sequence"/>
</dbReference>
<proteinExistence type="predicted"/>
<comment type="caution">
    <text evidence="2">The sequence shown here is derived from an EMBL/GenBank/DDBJ whole genome shotgun (WGS) entry which is preliminary data.</text>
</comment>
<dbReference type="EMBL" id="VSRR010005720">
    <property type="protein sequence ID" value="MPC43190.1"/>
    <property type="molecule type" value="Genomic_DNA"/>
</dbReference>
<protein>
    <submittedName>
        <fullName evidence="2">Uncharacterized protein</fullName>
    </submittedName>
</protein>
<feature type="compositionally biased region" description="Low complexity" evidence="1">
    <location>
        <begin position="43"/>
        <end position="52"/>
    </location>
</feature>
<dbReference type="AlphaFoldDB" id="A0A5B7F6H2"/>
<evidence type="ECO:0000313" key="3">
    <source>
        <dbReference type="Proteomes" id="UP000324222"/>
    </source>
</evidence>
<evidence type="ECO:0000313" key="2">
    <source>
        <dbReference type="EMBL" id="MPC43190.1"/>
    </source>
</evidence>
<feature type="region of interest" description="Disordered" evidence="1">
    <location>
        <begin position="43"/>
        <end position="78"/>
    </location>
</feature>